<proteinExistence type="predicted"/>
<organism evidence="1 2">
    <name type="scientific">Paramuricea clavata</name>
    <name type="common">Red gorgonian</name>
    <name type="synonym">Violescent sea-whip</name>
    <dbReference type="NCBI Taxonomy" id="317549"/>
    <lineage>
        <taxon>Eukaryota</taxon>
        <taxon>Metazoa</taxon>
        <taxon>Cnidaria</taxon>
        <taxon>Anthozoa</taxon>
        <taxon>Octocorallia</taxon>
        <taxon>Malacalcyonacea</taxon>
        <taxon>Plexauridae</taxon>
        <taxon>Paramuricea</taxon>
    </lineage>
</organism>
<dbReference type="AlphaFoldDB" id="A0A6S7J0N8"/>
<accession>A0A6S7J0N8</accession>
<protein>
    <submittedName>
        <fullName evidence="1">Uncharacterized protein</fullName>
    </submittedName>
</protein>
<dbReference type="OrthoDB" id="5990211at2759"/>
<sequence>MDSFNENLRESNFSSDSPTIIDQYKKTLENTLQKHAPLKRRIITLRPSAPWYNEEIGKASEKTACSRRLERR</sequence>
<gene>
    <name evidence="1" type="ORF">PACLA_8A061300</name>
</gene>
<reference evidence="1" key="1">
    <citation type="submission" date="2020-04" db="EMBL/GenBank/DDBJ databases">
        <authorList>
            <person name="Alioto T."/>
            <person name="Alioto T."/>
            <person name="Gomez Garrido J."/>
        </authorList>
    </citation>
    <scope>NUCLEOTIDE SEQUENCE</scope>
    <source>
        <strain evidence="1">A484AB</strain>
    </source>
</reference>
<keyword evidence="2" id="KW-1185">Reference proteome</keyword>
<comment type="caution">
    <text evidence="1">The sequence shown here is derived from an EMBL/GenBank/DDBJ whole genome shotgun (WGS) entry which is preliminary data.</text>
</comment>
<name>A0A6S7J0N8_PARCT</name>
<evidence type="ECO:0000313" key="1">
    <source>
        <dbReference type="EMBL" id="CAB4011151.1"/>
    </source>
</evidence>
<dbReference type="Proteomes" id="UP001152795">
    <property type="component" value="Unassembled WGS sequence"/>
</dbReference>
<evidence type="ECO:0000313" key="2">
    <source>
        <dbReference type="Proteomes" id="UP001152795"/>
    </source>
</evidence>
<dbReference type="EMBL" id="CACRXK020007044">
    <property type="protein sequence ID" value="CAB4011151.1"/>
    <property type="molecule type" value="Genomic_DNA"/>
</dbReference>